<name>A0A1Q3E6V7_LENED</name>
<evidence type="ECO:0000313" key="2">
    <source>
        <dbReference type="Proteomes" id="UP000188533"/>
    </source>
</evidence>
<sequence>MNDPNFRDNRTPLHWQQASKGVNFCSIHPTLSNYYPRAGSLSPSLYLSYLLGLLAQLLQNFLSQFLKNVPLFLLL</sequence>
<protein>
    <submittedName>
        <fullName evidence="1">Uncharacterized protein</fullName>
    </submittedName>
</protein>
<comment type="caution">
    <text evidence="1">The sequence shown here is derived from an EMBL/GenBank/DDBJ whole genome shotgun (WGS) entry which is preliminary data.</text>
</comment>
<dbReference type="AlphaFoldDB" id="A0A1Q3E6V7"/>
<organism evidence="1 2">
    <name type="scientific">Lentinula edodes</name>
    <name type="common">Shiitake mushroom</name>
    <name type="synonym">Lentinus edodes</name>
    <dbReference type="NCBI Taxonomy" id="5353"/>
    <lineage>
        <taxon>Eukaryota</taxon>
        <taxon>Fungi</taxon>
        <taxon>Dikarya</taxon>
        <taxon>Basidiomycota</taxon>
        <taxon>Agaricomycotina</taxon>
        <taxon>Agaricomycetes</taxon>
        <taxon>Agaricomycetidae</taxon>
        <taxon>Agaricales</taxon>
        <taxon>Marasmiineae</taxon>
        <taxon>Omphalotaceae</taxon>
        <taxon>Lentinula</taxon>
    </lineage>
</organism>
<dbReference type="Proteomes" id="UP000188533">
    <property type="component" value="Unassembled WGS sequence"/>
</dbReference>
<reference evidence="1 2" key="1">
    <citation type="submission" date="2016-08" db="EMBL/GenBank/DDBJ databases">
        <authorList>
            <consortium name="Lentinula edodes genome sequencing consortium"/>
            <person name="Sakamoto Y."/>
            <person name="Nakade K."/>
            <person name="Sato S."/>
            <person name="Yoshida Y."/>
            <person name="Miyazaki K."/>
            <person name="Natsume S."/>
            <person name="Konno N."/>
        </authorList>
    </citation>
    <scope>NUCLEOTIDE SEQUENCE [LARGE SCALE GENOMIC DNA]</scope>
    <source>
        <strain evidence="1 2">NBRC 111202</strain>
    </source>
</reference>
<keyword evidence="2" id="KW-1185">Reference proteome</keyword>
<gene>
    <name evidence="1" type="ORF">LENED_004656</name>
</gene>
<accession>A0A1Q3E6V7</accession>
<reference evidence="1 2" key="2">
    <citation type="submission" date="2017-02" db="EMBL/GenBank/DDBJ databases">
        <title>A genome survey and senescence transcriptome analysis in Lentinula edodes.</title>
        <authorList>
            <person name="Sakamoto Y."/>
            <person name="Nakade K."/>
            <person name="Sato S."/>
            <person name="Yoshida Y."/>
            <person name="Miyazaki K."/>
            <person name="Natsume S."/>
            <person name="Konno N."/>
        </authorList>
    </citation>
    <scope>NUCLEOTIDE SEQUENCE [LARGE SCALE GENOMIC DNA]</scope>
    <source>
        <strain evidence="1 2">NBRC 111202</strain>
    </source>
</reference>
<dbReference type="EMBL" id="BDGU01000121">
    <property type="protein sequence ID" value="GAW02973.1"/>
    <property type="molecule type" value="Genomic_DNA"/>
</dbReference>
<evidence type="ECO:0000313" key="1">
    <source>
        <dbReference type="EMBL" id="GAW02973.1"/>
    </source>
</evidence>
<proteinExistence type="predicted"/>